<protein>
    <submittedName>
        <fullName evidence="2">Uncharacterized protein</fullName>
    </submittedName>
</protein>
<comment type="caution">
    <text evidence="2">The sequence shown here is derived from an EMBL/GenBank/DDBJ whole genome shotgun (WGS) entry which is preliminary data.</text>
</comment>
<proteinExistence type="predicted"/>
<keyword evidence="1" id="KW-0812">Transmembrane</keyword>
<reference evidence="2" key="1">
    <citation type="submission" date="2020-10" db="EMBL/GenBank/DDBJ databases">
        <title>Phylogeny of dyella-like bacteria.</title>
        <authorList>
            <person name="Fu J."/>
        </authorList>
    </citation>
    <scope>NUCLEOTIDE SEQUENCE</scope>
    <source>
        <strain evidence="2">DHON07</strain>
    </source>
</reference>
<organism evidence="2 3">
    <name type="scientific">Dyella mobilis</name>
    <dbReference type="NCBI Taxonomy" id="1849582"/>
    <lineage>
        <taxon>Bacteria</taxon>
        <taxon>Pseudomonadati</taxon>
        <taxon>Pseudomonadota</taxon>
        <taxon>Gammaproteobacteria</taxon>
        <taxon>Lysobacterales</taxon>
        <taxon>Rhodanobacteraceae</taxon>
        <taxon>Dyella</taxon>
    </lineage>
</organism>
<feature type="transmembrane region" description="Helical" evidence="1">
    <location>
        <begin position="37"/>
        <end position="56"/>
    </location>
</feature>
<dbReference type="Proteomes" id="UP001430193">
    <property type="component" value="Unassembled WGS sequence"/>
</dbReference>
<sequence length="127" mass="13936">MKFEQQLCMAIFMAIVSGLVVLAFGQPDIYGVIFLPMFYAVLGAGILLTVYEFAYAQGAVAQWNREELIATNPIPNWFKLLGVLLLLVIWLGWVMSLVVTRERVSHPNASAATHSPAAHQSGGSQDK</sequence>
<evidence type="ECO:0000313" key="2">
    <source>
        <dbReference type="EMBL" id="MBM7131585.1"/>
    </source>
</evidence>
<keyword evidence="1" id="KW-0472">Membrane</keyword>
<keyword evidence="3" id="KW-1185">Reference proteome</keyword>
<accession>A0ABS2KKN6</accession>
<feature type="transmembrane region" description="Helical" evidence="1">
    <location>
        <begin position="7"/>
        <end position="25"/>
    </location>
</feature>
<dbReference type="EMBL" id="JADIKF010000040">
    <property type="protein sequence ID" value="MBM7131585.1"/>
    <property type="molecule type" value="Genomic_DNA"/>
</dbReference>
<keyword evidence="1" id="KW-1133">Transmembrane helix</keyword>
<name>A0ABS2KKN6_9GAMM</name>
<gene>
    <name evidence="2" type="ORF">ISS99_18845</name>
</gene>
<evidence type="ECO:0000313" key="3">
    <source>
        <dbReference type="Proteomes" id="UP001430193"/>
    </source>
</evidence>
<evidence type="ECO:0000256" key="1">
    <source>
        <dbReference type="SAM" id="Phobius"/>
    </source>
</evidence>
<dbReference type="RefSeq" id="WP_204633144.1">
    <property type="nucleotide sequence ID" value="NZ_BSOC01000001.1"/>
</dbReference>
<feature type="transmembrane region" description="Helical" evidence="1">
    <location>
        <begin position="77"/>
        <end position="99"/>
    </location>
</feature>